<evidence type="ECO:0000313" key="3">
    <source>
        <dbReference type="EMBL" id="SDX02659.1"/>
    </source>
</evidence>
<evidence type="ECO:0000313" key="4">
    <source>
        <dbReference type="Proteomes" id="UP000198711"/>
    </source>
</evidence>
<reference evidence="3 4" key="1">
    <citation type="submission" date="2016-10" db="EMBL/GenBank/DDBJ databases">
        <authorList>
            <person name="Varghese N."/>
            <person name="Submissions S."/>
        </authorList>
    </citation>
    <scope>NUCLEOTIDE SEQUENCE [LARGE SCALE GENOMIC DNA]</scope>
    <source>
        <strain evidence="3 4">DSM 25353</strain>
    </source>
</reference>
<feature type="domain" description="Conjugative transposon TraM C-terminal" evidence="2">
    <location>
        <begin position="235"/>
        <end position="379"/>
    </location>
</feature>
<keyword evidence="1" id="KW-0812">Transmembrane</keyword>
<gene>
    <name evidence="3" type="ORF">SAMN05444410_10871</name>
</gene>
<dbReference type="EMBL" id="FNNO01000008">
    <property type="protein sequence ID" value="SDX02659.1"/>
    <property type="molecule type" value="Genomic_DNA"/>
</dbReference>
<sequence length="384" mass="41760">MNQIIRFQAYQRRQRFLLILPLLIAPFITLVFWLLGGGTGVQPAVAGRKGGFNTRLPGALAKEDAADKMSFYAVAAREAARRSEQLRMDPYRKDSTIEGGALSPSQIVAAKPFDRSTPDQSIYDRKVAAIQRQLSISPKKEEERMDRPTLPIGKLQSVNNFIPDPEIESINATLDKLLAIQQSNKSVVKTDNEKGLTVLPATENEATYFGKSPSTIMKPSFYSDEIKAVLHVTAIPAVLASTQAVQNGTVVKLELNVPVVIKGIRLPAGATVYGVATIEGERLRIHIPSIRYGDQLLHVSLSVYDLDGLEGICTPGSQECEVLKQSADNAIQSNGFAGLDFSLKTQAAATGISAAKNLLCKKVKQVRVTVAAGYRVLLQDHHAL</sequence>
<keyword evidence="4" id="KW-1185">Reference proteome</keyword>
<name>A0A8X8IGE3_9BACT</name>
<accession>A0A8X8IGE3</accession>
<comment type="caution">
    <text evidence="3">The sequence shown here is derived from an EMBL/GenBank/DDBJ whole genome shotgun (WGS) entry which is preliminary data.</text>
</comment>
<dbReference type="InterPro" id="IPR022187">
    <property type="entry name" value="Conjug_transposon_TraM"/>
</dbReference>
<dbReference type="NCBIfam" id="TIGR03779">
    <property type="entry name" value="Bac_Flav_CT_M"/>
    <property type="match status" value="1"/>
</dbReference>
<dbReference type="Pfam" id="PF12508">
    <property type="entry name" value="Transposon_TraM"/>
    <property type="match status" value="1"/>
</dbReference>
<evidence type="ECO:0000259" key="2">
    <source>
        <dbReference type="Pfam" id="PF12508"/>
    </source>
</evidence>
<dbReference type="Proteomes" id="UP000198711">
    <property type="component" value="Unassembled WGS sequence"/>
</dbReference>
<dbReference type="AlphaFoldDB" id="A0A8X8IGE3"/>
<dbReference type="InterPro" id="IPR055407">
    <property type="entry name" value="TraM_C"/>
</dbReference>
<protein>
    <submittedName>
        <fullName evidence="3">Bacteroides conjugative transposon TraM protein</fullName>
    </submittedName>
</protein>
<proteinExistence type="predicted"/>
<evidence type="ECO:0000256" key="1">
    <source>
        <dbReference type="SAM" id="Phobius"/>
    </source>
</evidence>
<dbReference type="RefSeq" id="WP_092723904.1">
    <property type="nucleotide sequence ID" value="NZ_FNNO01000008.1"/>
</dbReference>
<keyword evidence="1" id="KW-1133">Transmembrane helix</keyword>
<organism evidence="3 4">
    <name type="scientific">Hydrobacter penzbergensis</name>
    <dbReference type="NCBI Taxonomy" id="1235997"/>
    <lineage>
        <taxon>Bacteria</taxon>
        <taxon>Pseudomonadati</taxon>
        <taxon>Bacteroidota</taxon>
        <taxon>Chitinophagia</taxon>
        <taxon>Chitinophagales</taxon>
        <taxon>Chitinophagaceae</taxon>
        <taxon>Hydrobacter</taxon>
    </lineage>
</organism>
<keyword evidence="1" id="KW-0472">Membrane</keyword>
<feature type="transmembrane region" description="Helical" evidence="1">
    <location>
        <begin position="16"/>
        <end position="35"/>
    </location>
</feature>